<dbReference type="GO" id="GO:0009279">
    <property type="term" value="C:cell outer membrane"/>
    <property type="evidence" value="ECO:0007669"/>
    <property type="project" value="UniProtKB-SubCell"/>
</dbReference>
<evidence type="ECO:0000256" key="1">
    <source>
        <dbReference type="PROSITE-ProRule" id="PRU01360"/>
    </source>
</evidence>
<comment type="subcellular location">
    <subcellularLocation>
        <location evidence="1">Cell outer membrane</location>
        <topology evidence="1">Multi-pass membrane protein</topology>
    </subcellularLocation>
</comment>
<accession>A0A7G5E413</accession>
<dbReference type="InterPro" id="IPR039426">
    <property type="entry name" value="TonB-dep_rcpt-like"/>
</dbReference>
<dbReference type="SUPFAM" id="SSF49464">
    <property type="entry name" value="Carboxypeptidase regulatory domain-like"/>
    <property type="match status" value="1"/>
</dbReference>
<protein>
    <submittedName>
        <fullName evidence="3">SusC/RagA family TonB-linked outer membrane protein</fullName>
    </submittedName>
</protein>
<feature type="domain" description="TonB-dependent receptor plug" evidence="2">
    <location>
        <begin position="116"/>
        <end position="224"/>
    </location>
</feature>
<keyword evidence="1" id="KW-0998">Cell outer membrane</keyword>
<keyword evidence="1" id="KW-0812">Transmembrane</keyword>
<dbReference type="SUPFAM" id="SSF56935">
    <property type="entry name" value="Porins"/>
    <property type="match status" value="1"/>
</dbReference>
<keyword evidence="1" id="KW-0472">Membrane</keyword>
<name>A0A7G5E413_9SPHI</name>
<dbReference type="PROSITE" id="PS52016">
    <property type="entry name" value="TONB_DEPENDENT_REC_3"/>
    <property type="match status" value="1"/>
</dbReference>
<dbReference type="InterPro" id="IPR023997">
    <property type="entry name" value="TonB-dep_OMP_SusC/RagA_CS"/>
</dbReference>
<dbReference type="NCBIfam" id="TIGR04056">
    <property type="entry name" value="OMP_RagA_SusC"/>
    <property type="match status" value="1"/>
</dbReference>
<dbReference type="Proteomes" id="UP000515450">
    <property type="component" value="Chromosome"/>
</dbReference>
<comment type="similarity">
    <text evidence="1">Belongs to the TonB-dependent receptor family.</text>
</comment>
<reference evidence="3 4" key="1">
    <citation type="journal article" date="2020" name="G3 (Bethesda)">
        <title>CeMbio - The Caenorhabditis elegans Microbiome Resource.</title>
        <authorList>
            <person name="Dirksen P."/>
            <person name="Assie A."/>
            <person name="Zimmermann J."/>
            <person name="Zhang F."/>
            <person name="Tietje A.M."/>
            <person name="Marsh S.A."/>
            <person name="Felix M.A."/>
            <person name="Shapira M."/>
            <person name="Kaleta C."/>
            <person name="Schulenburg H."/>
            <person name="Samuel B."/>
        </authorList>
    </citation>
    <scope>NUCLEOTIDE SEQUENCE [LARGE SCALE GENOMIC DNA]</scope>
    <source>
        <strain evidence="3 4">BIGb0170</strain>
    </source>
</reference>
<organism evidence="3 4">
    <name type="scientific">Sphingobacterium paramultivorum</name>
    <dbReference type="NCBI Taxonomy" id="2886510"/>
    <lineage>
        <taxon>Bacteria</taxon>
        <taxon>Pseudomonadati</taxon>
        <taxon>Bacteroidota</taxon>
        <taxon>Sphingobacteriia</taxon>
        <taxon>Sphingobacteriales</taxon>
        <taxon>Sphingobacteriaceae</taxon>
        <taxon>Sphingobacterium</taxon>
    </lineage>
</organism>
<dbReference type="InterPro" id="IPR037066">
    <property type="entry name" value="Plug_dom_sf"/>
</dbReference>
<evidence type="ECO:0000259" key="2">
    <source>
        <dbReference type="Pfam" id="PF07715"/>
    </source>
</evidence>
<keyword evidence="1" id="KW-0813">Transport</keyword>
<sequence length="1069" mass="120402">MLCILSVWMCWLTSYSQVKERNIVRGVILSSEDLRPLQGVTVQNMVTNMRLKSEADGSFGISGDSRDTLRFSAMGYQELRVLVKDVLAKGRVLMAVKDNYLEEVQINTGYQILKPNETTGSASVISNDMLNQQTGANILNRLNNVASGLRFENQPSTVSDRQKLNFSVRGLSTIDGNLDPLIVLDGFIYEGNVANIDPNSIESVTVLKDAAASSIWGARAGNGVVVITSKKGGQGAGKIMNTTFSSTLITKAKPNLDQVYQLSNKDFIDAESMLFNKGFYDWLGNGFQYISVTPAIDIFDRTKRGLLTPADSADLINELMTKDGRKSYRDLFLESPFSQQYSLNLSGGSRQYNYGFSGGYTREIDEYAGRFRKLNLQLTNSFQPTEKLDIAINLLFTNSISESGKPKFESLHYNGKQVPYMDFYNNDGSQRAFYPEFRGTYMTENYGTPYLDWGYYPLSDYKQAVSTTRLNEWYSTISGKYKILPFLDVSVGFQYQIQQTDLQGLYNEESYYARKNINQFMEVSNGGSSITYHIPRGGIKSKDFSSGRSYTARTQLNMNKSWGLHRLIGMAGGEIRETASKGENYWVYGYKEKPLQAVPVDFTTYFTIAPSMVPMGITGSPSFTDRVNRFVSLYSNWSYIFKDRYAWSGSFRKDGGNIFGAKTNDKWSPLWSTGLSWDIGKESFITHKDVDRLKLRATYGYSGNVDLRKTPQPIASVTAGTYTRLPALTISKLNDPSLRWEKVSTFNLGLDFSLFKGRLYGTVDHYIKTGKDLYGLTDFDYTAWGKSNTVTKNVASMRGKGWDITLSTNNLDKAVKWNSRLLLNLNKNRTTAYYRALNSGVSSFLGDGNTITPIPGMPLNALSAFKWMGLDSEGNPQGILRGEVSKDYIGINNAAFNDGLEGGSIVFYGSAKPQVYGSLINTFGWKSWTLSLNVSYKGDYYFRKPATSYYNLFNRGTAFPDFEMRWQQAGDELKTSVPSVQYPLEDFRDALYVQSEVNVLKADHLRLEYINISWDKTLRLQQRALRMKFYGNVSNLGLLWTANKQNIDPEFPYRISPPTTLSFGCQLNY</sequence>
<evidence type="ECO:0000313" key="3">
    <source>
        <dbReference type="EMBL" id="QMV68738.1"/>
    </source>
</evidence>
<dbReference type="Gene3D" id="2.170.130.10">
    <property type="entry name" value="TonB-dependent receptor, plug domain"/>
    <property type="match status" value="1"/>
</dbReference>
<dbReference type="InterPro" id="IPR023996">
    <property type="entry name" value="TonB-dep_OMP_SusC/RagA"/>
</dbReference>
<dbReference type="NCBIfam" id="TIGR04057">
    <property type="entry name" value="SusC_RagA_signa"/>
    <property type="match status" value="1"/>
</dbReference>
<dbReference type="EMBL" id="CP058555">
    <property type="protein sequence ID" value="QMV68738.1"/>
    <property type="molecule type" value="Genomic_DNA"/>
</dbReference>
<keyword evidence="1" id="KW-1134">Transmembrane beta strand</keyword>
<gene>
    <name evidence="3" type="ORF">HS960_14230</name>
</gene>
<keyword evidence="4" id="KW-1185">Reference proteome</keyword>
<evidence type="ECO:0000313" key="4">
    <source>
        <dbReference type="Proteomes" id="UP000515450"/>
    </source>
</evidence>
<dbReference type="AlphaFoldDB" id="A0A7G5E413"/>
<dbReference type="InterPro" id="IPR012910">
    <property type="entry name" value="Plug_dom"/>
</dbReference>
<proteinExistence type="inferred from homology"/>
<dbReference type="InterPro" id="IPR008969">
    <property type="entry name" value="CarboxyPept-like_regulatory"/>
</dbReference>
<dbReference type="Pfam" id="PF07715">
    <property type="entry name" value="Plug"/>
    <property type="match status" value="1"/>
</dbReference>